<proteinExistence type="inferred from homology"/>
<dbReference type="PROSITE" id="PS50931">
    <property type="entry name" value="HTH_LYSR"/>
    <property type="match status" value="1"/>
</dbReference>
<dbReference type="Pfam" id="PF00126">
    <property type="entry name" value="HTH_1"/>
    <property type="match status" value="1"/>
</dbReference>
<dbReference type="RefSeq" id="WP_064547689.1">
    <property type="nucleotide sequence ID" value="NZ_LXEQ01000054.1"/>
</dbReference>
<protein>
    <submittedName>
        <fullName evidence="6">LysR family transcriptional regulator</fullName>
    </submittedName>
</protein>
<dbReference type="Proteomes" id="UP000078407">
    <property type="component" value="Unassembled WGS sequence"/>
</dbReference>
<dbReference type="Gene3D" id="1.10.10.10">
    <property type="entry name" value="Winged helix-like DNA-binding domain superfamily/Winged helix DNA-binding domain"/>
    <property type="match status" value="1"/>
</dbReference>
<keyword evidence="3" id="KW-0238">DNA-binding</keyword>
<dbReference type="InterPro" id="IPR000847">
    <property type="entry name" value="LysR_HTH_N"/>
</dbReference>
<accession>A0ABX2W460</accession>
<name>A0ABX2W460_9ENTR</name>
<evidence type="ECO:0000256" key="3">
    <source>
        <dbReference type="ARBA" id="ARBA00023125"/>
    </source>
</evidence>
<dbReference type="SUPFAM" id="SSF46785">
    <property type="entry name" value="Winged helix' DNA-binding domain"/>
    <property type="match status" value="1"/>
</dbReference>
<evidence type="ECO:0000256" key="4">
    <source>
        <dbReference type="ARBA" id="ARBA00023163"/>
    </source>
</evidence>
<evidence type="ECO:0000313" key="7">
    <source>
        <dbReference type="Proteomes" id="UP000078407"/>
    </source>
</evidence>
<dbReference type="InterPro" id="IPR050389">
    <property type="entry name" value="LysR-type_TF"/>
</dbReference>
<dbReference type="InterPro" id="IPR036390">
    <property type="entry name" value="WH_DNA-bd_sf"/>
</dbReference>
<dbReference type="InterPro" id="IPR036388">
    <property type="entry name" value="WH-like_DNA-bd_sf"/>
</dbReference>
<dbReference type="PANTHER" id="PTHR30118">
    <property type="entry name" value="HTH-TYPE TRANSCRIPTIONAL REGULATOR LEUO-RELATED"/>
    <property type="match status" value="1"/>
</dbReference>
<evidence type="ECO:0000256" key="1">
    <source>
        <dbReference type="ARBA" id="ARBA00009437"/>
    </source>
</evidence>
<dbReference type="PANTHER" id="PTHR30118:SF14">
    <property type="entry name" value="LYSR FAMILY TRANSCRIPTIONAL REGULATOR"/>
    <property type="match status" value="1"/>
</dbReference>
<dbReference type="Pfam" id="PF03466">
    <property type="entry name" value="LysR_substrate"/>
    <property type="match status" value="1"/>
</dbReference>
<organism evidence="6 7">
    <name type="scientific">Buttiauxella ferragutiae ATCC 51602</name>
    <dbReference type="NCBI Taxonomy" id="1354252"/>
    <lineage>
        <taxon>Bacteria</taxon>
        <taxon>Pseudomonadati</taxon>
        <taxon>Pseudomonadota</taxon>
        <taxon>Gammaproteobacteria</taxon>
        <taxon>Enterobacterales</taxon>
        <taxon>Enterobacteriaceae</taxon>
        <taxon>Buttiauxella</taxon>
    </lineage>
</organism>
<dbReference type="InterPro" id="IPR005119">
    <property type="entry name" value="LysR_subst-bd"/>
</dbReference>
<keyword evidence="2" id="KW-0805">Transcription regulation</keyword>
<reference evidence="6 7" key="1">
    <citation type="submission" date="2016-04" db="EMBL/GenBank/DDBJ databases">
        <title>ATOL: Assembling a taxonomically balanced genome-scale reconstruction of the evolutionary history of the Enterobacteriaceae.</title>
        <authorList>
            <person name="Plunkett G.III."/>
            <person name="Neeno-Eckwall E.C."/>
            <person name="Glasner J.D."/>
            <person name="Perna N.T."/>
        </authorList>
    </citation>
    <scope>NUCLEOTIDE SEQUENCE [LARGE SCALE GENOMIC DNA]</scope>
    <source>
        <strain evidence="6 7">ATCC 51602</strain>
    </source>
</reference>
<gene>
    <name evidence="6" type="ORF">M976_03757</name>
</gene>
<keyword evidence="4" id="KW-0804">Transcription</keyword>
<evidence type="ECO:0000313" key="6">
    <source>
        <dbReference type="EMBL" id="OAT25413.1"/>
    </source>
</evidence>
<feature type="domain" description="HTH lysR-type" evidence="5">
    <location>
        <begin position="16"/>
        <end position="73"/>
    </location>
</feature>
<dbReference type="SUPFAM" id="SSF53850">
    <property type="entry name" value="Periplasmic binding protein-like II"/>
    <property type="match status" value="1"/>
</dbReference>
<evidence type="ECO:0000256" key="2">
    <source>
        <dbReference type="ARBA" id="ARBA00023015"/>
    </source>
</evidence>
<dbReference type="EMBL" id="LXEQ01000054">
    <property type="protein sequence ID" value="OAT25413.1"/>
    <property type="molecule type" value="Genomic_DNA"/>
</dbReference>
<dbReference type="Gene3D" id="3.40.190.10">
    <property type="entry name" value="Periplasmic binding protein-like II"/>
    <property type="match status" value="2"/>
</dbReference>
<comment type="caution">
    <text evidence="6">The sequence shown here is derived from an EMBL/GenBank/DDBJ whole genome shotgun (WGS) entry which is preliminary data.</text>
</comment>
<evidence type="ECO:0000259" key="5">
    <source>
        <dbReference type="PROSITE" id="PS50931"/>
    </source>
</evidence>
<comment type="similarity">
    <text evidence="1">Belongs to the LysR transcriptional regulatory family.</text>
</comment>
<sequence length="315" mass="35436">MKKSHAVDGFITMKGFDLNLLNVFEAVYLYGSVTTTANVLSTTPAAISQALGRLRVYFGDPLFIRQGQGLKPTINATYIHEKLGGTYDDLVSQFHDLKNENDNENKNKLVINCSLFLATRILGPLIKIMDKISPESHLVHDNNNNSVESVDDVLTFRKADIVFDVSPHSNMSRNTYKIYEEQFVAVCSQSHPRLKSTLMFSDVPNERFVSITSDSTEISAAKTEIENAINMQRKFRFQATSTMAALSFVEQSDAVTFAPLSAFNKYKECYNLKMLETEFLLPSVPIYMVYNKSALNSPFFAKVVSGLQEHFSLPY</sequence>
<keyword evidence="7" id="KW-1185">Reference proteome</keyword>